<evidence type="ECO:0000256" key="1">
    <source>
        <dbReference type="SAM" id="MobiDB-lite"/>
    </source>
</evidence>
<accession>A0A5B0S270</accession>
<comment type="caution">
    <text evidence="2">The sequence shown here is derived from an EMBL/GenBank/DDBJ whole genome shotgun (WGS) entry which is preliminary data.</text>
</comment>
<protein>
    <submittedName>
        <fullName evidence="2">Uncharacterized protein</fullName>
    </submittedName>
</protein>
<sequence>MTSATLIVVPDEASHILIPPVILIFFSHLLPHLPHHHPINNPRPNSYHNYRPEVFGNPTLPLINDQPLPSSSSPTTVSYPPPQNLPATCKTTPNPATL</sequence>
<dbReference type="Proteomes" id="UP000325313">
    <property type="component" value="Unassembled WGS sequence"/>
</dbReference>
<dbReference type="AlphaFoldDB" id="A0A5B0S270"/>
<name>A0A5B0S270_PUCGR</name>
<dbReference type="EMBL" id="VDEP01000103">
    <property type="protein sequence ID" value="KAA1131425.1"/>
    <property type="molecule type" value="Genomic_DNA"/>
</dbReference>
<feature type="compositionally biased region" description="Low complexity" evidence="1">
    <location>
        <begin position="69"/>
        <end position="78"/>
    </location>
</feature>
<feature type="compositionally biased region" description="Polar residues" evidence="1">
    <location>
        <begin position="85"/>
        <end position="98"/>
    </location>
</feature>
<proteinExistence type="predicted"/>
<evidence type="ECO:0000313" key="3">
    <source>
        <dbReference type="Proteomes" id="UP000325313"/>
    </source>
</evidence>
<reference evidence="2 3" key="1">
    <citation type="submission" date="2019-05" db="EMBL/GenBank/DDBJ databases">
        <title>Emergence of the Ug99 lineage of the wheat stem rust pathogen through somatic hybridization.</title>
        <authorList>
            <person name="Li F."/>
            <person name="Upadhyaya N.M."/>
            <person name="Sperschneider J."/>
            <person name="Matny O."/>
            <person name="Nguyen-Phuc H."/>
            <person name="Mago R."/>
            <person name="Raley C."/>
            <person name="Miller M.E."/>
            <person name="Silverstein K.A.T."/>
            <person name="Henningsen E."/>
            <person name="Hirsch C.D."/>
            <person name="Visser B."/>
            <person name="Pretorius Z.A."/>
            <person name="Steffenson B.J."/>
            <person name="Schwessinger B."/>
            <person name="Dodds P.N."/>
            <person name="Figueroa M."/>
        </authorList>
    </citation>
    <scope>NUCLEOTIDE SEQUENCE [LARGE SCALE GENOMIC DNA]</scope>
    <source>
        <strain evidence="2 3">Ug99</strain>
    </source>
</reference>
<gene>
    <name evidence="2" type="ORF">PGTUg99_011761</name>
</gene>
<organism evidence="2 3">
    <name type="scientific">Puccinia graminis f. sp. tritici</name>
    <dbReference type="NCBI Taxonomy" id="56615"/>
    <lineage>
        <taxon>Eukaryota</taxon>
        <taxon>Fungi</taxon>
        <taxon>Dikarya</taxon>
        <taxon>Basidiomycota</taxon>
        <taxon>Pucciniomycotina</taxon>
        <taxon>Pucciniomycetes</taxon>
        <taxon>Pucciniales</taxon>
        <taxon>Pucciniaceae</taxon>
        <taxon>Puccinia</taxon>
    </lineage>
</organism>
<evidence type="ECO:0000313" key="2">
    <source>
        <dbReference type="EMBL" id="KAA1131425.1"/>
    </source>
</evidence>
<feature type="region of interest" description="Disordered" evidence="1">
    <location>
        <begin position="58"/>
        <end position="98"/>
    </location>
</feature>